<feature type="compositionally biased region" description="Polar residues" evidence="1">
    <location>
        <begin position="1"/>
        <end position="17"/>
    </location>
</feature>
<dbReference type="EMBL" id="JANEYF010003955">
    <property type="protein sequence ID" value="KAJ8932869.1"/>
    <property type="molecule type" value="Genomic_DNA"/>
</dbReference>
<sequence>MLMSRETVNILESSTSEKNIHKQLESPPEENESKINIENNDSKEAKSTSDVAPEGNLSLVKNEELNHEDQAEHDKVIKDISDIEPKLEYENRDSEKEDETVGMKVNTEDKSEEVIEEIKVINENKILEIVKENSQDSLSRPQNLPLKGEGEEPKRKINLIGKFVVLKFCFI</sequence>
<dbReference type="AlphaFoldDB" id="A0AAV8X225"/>
<gene>
    <name evidence="2" type="ORF">NQ314_014383</name>
</gene>
<dbReference type="Proteomes" id="UP001162156">
    <property type="component" value="Unassembled WGS sequence"/>
</dbReference>
<proteinExistence type="predicted"/>
<evidence type="ECO:0000313" key="2">
    <source>
        <dbReference type="EMBL" id="KAJ8932869.1"/>
    </source>
</evidence>
<reference evidence="2" key="1">
    <citation type="journal article" date="2023" name="Insect Mol. Biol.">
        <title>Genome sequencing provides insights into the evolution of gene families encoding plant cell wall-degrading enzymes in longhorned beetles.</title>
        <authorList>
            <person name="Shin N.R."/>
            <person name="Okamura Y."/>
            <person name="Kirsch R."/>
            <person name="Pauchet Y."/>
        </authorList>
    </citation>
    <scope>NUCLEOTIDE SEQUENCE</scope>
    <source>
        <strain evidence="2">RBIC_L_NR</strain>
    </source>
</reference>
<organism evidence="2 3">
    <name type="scientific">Rhamnusium bicolor</name>
    <dbReference type="NCBI Taxonomy" id="1586634"/>
    <lineage>
        <taxon>Eukaryota</taxon>
        <taxon>Metazoa</taxon>
        <taxon>Ecdysozoa</taxon>
        <taxon>Arthropoda</taxon>
        <taxon>Hexapoda</taxon>
        <taxon>Insecta</taxon>
        <taxon>Pterygota</taxon>
        <taxon>Neoptera</taxon>
        <taxon>Endopterygota</taxon>
        <taxon>Coleoptera</taxon>
        <taxon>Polyphaga</taxon>
        <taxon>Cucujiformia</taxon>
        <taxon>Chrysomeloidea</taxon>
        <taxon>Cerambycidae</taxon>
        <taxon>Lepturinae</taxon>
        <taxon>Rhagiini</taxon>
        <taxon>Rhamnusium</taxon>
    </lineage>
</organism>
<feature type="region of interest" description="Disordered" evidence="1">
    <location>
        <begin position="1"/>
        <end position="108"/>
    </location>
</feature>
<feature type="compositionally biased region" description="Basic and acidic residues" evidence="1">
    <location>
        <begin position="61"/>
        <end position="108"/>
    </location>
</feature>
<accession>A0AAV8X225</accession>
<comment type="caution">
    <text evidence="2">The sequence shown here is derived from an EMBL/GenBank/DDBJ whole genome shotgun (WGS) entry which is preliminary data.</text>
</comment>
<feature type="region of interest" description="Disordered" evidence="1">
    <location>
        <begin position="132"/>
        <end position="151"/>
    </location>
</feature>
<keyword evidence="3" id="KW-1185">Reference proteome</keyword>
<name>A0AAV8X225_9CUCU</name>
<protein>
    <submittedName>
        <fullName evidence="2">Uncharacterized protein</fullName>
    </submittedName>
</protein>
<evidence type="ECO:0000256" key="1">
    <source>
        <dbReference type="SAM" id="MobiDB-lite"/>
    </source>
</evidence>
<evidence type="ECO:0000313" key="3">
    <source>
        <dbReference type="Proteomes" id="UP001162156"/>
    </source>
</evidence>
<feature type="compositionally biased region" description="Basic and acidic residues" evidence="1">
    <location>
        <begin position="31"/>
        <end position="47"/>
    </location>
</feature>